<gene>
    <name evidence="2" type="ORF">APUTEX25_001173</name>
</gene>
<comment type="caution">
    <text evidence="2">The sequence shown here is derived from an EMBL/GenBank/DDBJ whole genome shotgun (WGS) entry which is preliminary data.</text>
</comment>
<name>A0A3M7KT76_AUXPR</name>
<dbReference type="EMBL" id="QOKY01000202">
    <property type="protein sequence ID" value="RMZ53054.1"/>
    <property type="molecule type" value="Genomic_DNA"/>
</dbReference>
<feature type="non-terminal residue" evidence="2">
    <location>
        <position position="312"/>
    </location>
</feature>
<evidence type="ECO:0000256" key="1">
    <source>
        <dbReference type="SAM" id="MobiDB-lite"/>
    </source>
</evidence>
<organism evidence="2 3">
    <name type="scientific">Auxenochlorella protothecoides</name>
    <name type="common">Green microalga</name>
    <name type="synonym">Chlorella protothecoides</name>
    <dbReference type="NCBI Taxonomy" id="3075"/>
    <lineage>
        <taxon>Eukaryota</taxon>
        <taxon>Viridiplantae</taxon>
        <taxon>Chlorophyta</taxon>
        <taxon>core chlorophytes</taxon>
        <taxon>Trebouxiophyceae</taxon>
        <taxon>Chlorellales</taxon>
        <taxon>Chlorellaceae</taxon>
        <taxon>Auxenochlorella</taxon>
    </lineage>
</organism>
<sequence length="312" mass="32441">MSVRYPFPNYTISTINPTDREICTPTAPDGGCYFVALAICYPKGVATCEADPDFGNTGNNNDGMFNFGNNNGGSFNHGNGNIGSHNRGSNNIGSNIVCNNWASDAPCPIANLKTTETITLAGYPPPPPPPSPPPPSPPPSQVCDPRNPILALPTIGYLGSLYLASSTDPDAYCRNSQTAPTPTPNNVAGGRGTQQQDIGSRSCPGAPSTFTAIAAVSLKVTPAPLSQAITAPLSKAIAAVSRKVTPAPLSQTITATFRQEAATTLPQAIATSSEQEATTPFSQAAISTAHQEKPTPFREGIIPFNKEILTTS</sequence>
<feature type="region of interest" description="Disordered" evidence="1">
    <location>
        <begin position="173"/>
        <end position="204"/>
    </location>
</feature>
<evidence type="ECO:0000313" key="2">
    <source>
        <dbReference type="EMBL" id="RMZ53054.1"/>
    </source>
</evidence>
<dbReference type="AlphaFoldDB" id="A0A3M7KT76"/>
<evidence type="ECO:0000313" key="3">
    <source>
        <dbReference type="Proteomes" id="UP000279271"/>
    </source>
</evidence>
<feature type="compositionally biased region" description="Pro residues" evidence="1">
    <location>
        <begin position="123"/>
        <end position="140"/>
    </location>
</feature>
<protein>
    <submittedName>
        <fullName evidence="2">Uncharacterized protein</fullName>
    </submittedName>
</protein>
<proteinExistence type="predicted"/>
<reference evidence="3" key="1">
    <citation type="journal article" date="2018" name="Algal Res.">
        <title>Characterization of plant carbon substrate utilization by Auxenochlorella protothecoides.</title>
        <authorList>
            <person name="Vogler B.W."/>
            <person name="Starkenburg S.R."/>
            <person name="Sudasinghe N."/>
            <person name="Schambach J.Y."/>
            <person name="Rollin J.A."/>
            <person name="Pattathil S."/>
            <person name="Barry A.N."/>
        </authorList>
    </citation>
    <scope>NUCLEOTIDE SEQUENCE [LARGE SCALE GENOMIC DNA]</scope>
    <source>
        <strain evidence="3">UTEX 25</strain>
    </source>
</reference>
<feature type="region of interest" description="Disordered" evidence="1">
    <location>
        <begin position="118"/>
        <end position="146"/>
    </location>
</feature>
<feature type="non-terminal residue" evidence="2">
    <location>
        <position position="1"/>
    </location>
</feature>
<dbReference type="Proteomes" id="UP000279271">
    <property type="component" value="Unassembled WGS sequence"/>
</dbReference>
<feature type="compositionally biased region" description="Polar residues" evidence="1">
    <location>
        <begin position="173"/>
        <end position="186"/>
    </location>
</feature>
<accession>A0A3M7KT76</accession>